<evidence type="ECO:0000313" key="5">
    <source>
        <dbReference type="Proteomes" id="UP000729402"/>
    </source>
</evidence>
<evidence type="ECO:0000256" key="1">
    <source>
        <dbReference type="ARBA" id="ARBA00006993"/>
    </source>
</evidence>
<dbReference type="InterPro" id="IPR028288">
    <property type="entry name" value="SCAR/WAVE_fam"/>
</dbReference>
<dbReference type="GO" id="GO:0034237">
    <property type="term" value="F:protein kinase A regulatory subunit binding"/>
    <property type="evidence" value="ECO:0007669"/>
    <property type="project" value="TreeGrafter"/>
</dbReference>
<reference evidence="4" key="2">
    <citation type="submission" date="2021-02" db="EMBL/GenBank/DDBJ databases">
        <authorList>
            <person name="Kimball J.A."/>
            <person name="Haas M.W."/>
            <person name="Macchietto M."/>
            <person name="Kono T."/>
            <person name="Duquette J."/>
            <person name="Shao M."/>
        </authorList>
    </citation>
    <scope>NUCLEOTIDE SEQUENCE</scope>
    <source>
        <tissue evidence="4">Fresh leaf tissue</tissue>
    </source>
</reference>
<dbReference type="PANTHER" id="PTHR12902:SF10">
    <property type="entry name" value="PROTEIN SCAR"/>
    <property type="match status" value="1"/>
</dbReference>
<dbReference type="Proteomes" id="UP000729402">
    <property type="component" value="Unassembled WGS sequence"/>
</dbReference>
<dbReference type="EMBL" id="JAAALK010000079">
    <property type="protein sequence ID" value="KAG8096340.1"/>
    <property type="molecule type" value="Genomic_DNA"/>
</dbReference>
<keyword evidence="5" id="KW-1185">Reference proteome</keyword>
<feature type="region of interest" description="Disordered" evidence="3">
    <location>
        <begin position="1085"/>
        <end position="1127"/>
    </location>
</feature>
<keyword evidence="2" id="KW-0963">Cytoplasm</keyword>
<feature type="compositionally biased region" description="Polar residues" evidence="3">
    <location>
        <begin position="994"/>
        <end position="1004"/>
    </location>
</feature>
<dbReference type="GO" id="GO:0003779">
    <property type="term" value="F:actin binding"/>
    <property type="evidence" value="ECO:0007669"/>
    <property type="project" value="UniProtKB-UniRule"/>
</dbReference>
<organism evidence="4 5">
    <name type="scientific">Zizania palustris</name>
    <name type="common">Northern wild rice</name>
    <dbReference type="NCBI Taxonomy" id="103762"/>
    <lineage>
        <taxon>Eukaryota</taxon>
        <taxon>Viridiplantae</taxon>
        <taxon>Streptophyta</taxon>
        <taxon>Embryophyta</taxon>
        <taxon>Tracheophyta</taxon>
        <taxon>Spermatophyta</taxon>
        <taxon>Magnoliopsida</taxon>
        <taxon>Liliopsida</taxon>
        <taxon>Poales</taxon>
        <taxon>Poaceae</taxon>
        <taxon>BOP clade</taxon>
        <taxon>Oryzoideae</taxon>
        <taxon>Oryzeae</taxon>
        <taxon>Zizaniinae</taxon>
        <taxon>Zizania</taxon>
    </lineage>
</organism>
<accession>A0A8J6BXF7</accession>
<feature type="compositionally biased region" description="Basic and acidic residues" evidence="3">
    <location>
        <begin position="603"/>
        <end position="622"/>
    </location>
</feature>
<dbReference type="GO" id="GO:0071933">
    <property type="term" value="F:Arp2/3 complex binding"/>
    <property type="evidence" value="ECO:0007669"/>
    <property type="project" value="TreeGrafter"/>
</dbReference>
<comment type="subcellular location">
    <subcellularLocation>
        <location evidence="2">Cytoplasm</location>
        <location evidence="2">Cytoskeleton</location>
    </subcellularLocation>
</comment>
<reference evidence="4" key="1">
    <citation type="journal article" date="2021" name="bioRxiv">
        <title>Whole Genome Assembly and Annotation of Northern Wild Rice, Zizania palustris L., Supports a Whole Genome Duplication in the Zizania Genus.</title>
        <authorList>
            <person name="Haas M."/>
            <person name="Kono T."/>
            <person name="Macchietto M."/>
            <person name="Millas R."/>
            <person name="McGilp L."/>
            <person name="Shao M."/>
            <person name="Duquette J."/>
            <person name="Hirsch C.N."/>
            <person name="Kimball J."/>
        </authorList>
    </citation>
    <scope>NUCLEOTIDE SEQUENCE</scope>
    <source>
        <tissue evidence="4">Fresh leaf tissue</tissue>
    </source>
</reference>
<evidence type="ECO:0000313" key="4">
    <source>
        <dbReference type="EMBL" id="KAG8096341.1"/>
    </source>
</evidence>
<dbReference type="EMBL" id="JAAALK010000079">
    <property type="protein sequence ID" value="KAG8096341.1"/>
    <property type="molecule type" value="Genomic_DNA"/>
</dbReference>
<feature type="region of interest" description="Disordered" evidence="3">
    <location>
        <begin position="405"/>
        <end position="426"/>
    </location>
</feature>
<evidence type="ECO:0000256" key="3">
    <source>
        <dbReference type="SAM" id="MobiDB-lite"/>
    </source>
</evidence>
<sequence>MPLSRHKVANEYSLGGRDLYRRADQHDPEAVLDGVAMAGLVGVLRQLGDLAELAAQVFHGLYDEVMTASARGHGLMLRVQQLEAELPLVEKDSCQTDYLYVASNRGVDWHANPRLDSGVVTKGDTPRFIMDYIKQCHGPPKLFMLDKFDIGGEGACLKRYTDPSFFRTDSACSSMLQEGMQRERRPLRAMEIRLILQNSEIFRPPDAANTDSKLEIDLSGEALDEVPTMRRRLKYRQLNGSVFRSFRPQMQNLYVKASPEEKPCYIEHSEVQISFTDSPDSNTEERDIIVDTFSSIDKGKEDPYEMARKKRSISEEALPRASDAKSVGSSKGYNSEVDIYVDALTTMDSELETETEPRDQGHRAFARVESSKECFDVHGAAVSRSSSFRNNVSTVPHSSEVALAKEENDDHHQGHAKPVAGEHERSNSLEELFAQEKPVSCDHERSTSLEELLVGDVHASEPNMRTRDTGSNTNGVVIGAASNGTVDTTKEENDNHNIAAVSCKKTGSRKSKYVDSMELISSKVGILPRKLSKKHDPFSDSLRNMAKQLLELKIDGTQDTDLYEFEANEEGCDIKCLEMSHPPIGIVESTMQSIPYDSPQDDVDSRECKPEEVSQEFDHDVPPSDSTQDSVDGNVFQDISLLSSQHEQECAGAVNADNLLDLTLVHIQDQIGEHPDREVTEDVHTEVVPENASDIGEELKEGSIYEEKVNGAEIEESNESDEYSLDENTEYIEGEVVVSDDLISSPISSKQSDDPCPVTPLTLTYADDVGESKSADNGIFGMHITLSGTIMESDISKGAIELAITNEIVVPYNEQCYLNQETSFSQDLTVVRSYEVEDQNEQLPLCISSMLDATPDLSVNTEEKTNLCHNSSTEFSGNALARDSRDVPLPNISSFDWILNGEMQKSLNVLPAKSPYYGILQENGSSEDTEDAPPPLPPLPPMQWRMTKLQSGSAALSVKTGRPPIPKPPVKYQENESYSSRDERNQGSEILKETSPQNGLTSVTSEKEVAVETVSNVSNLSCASEIKSLGGVAPVEGDNMTTAPELIVIPEETWSELVHIKTILEQEKEGKHQLSTGVFHCNGMHTSGLPVENRDQCKNSDKKEKEFSAEESKAISDSEEKQPNRVIHQDDMQDLDSTVQLEDGQHGCSDDRAREFPSSLEEEVAHLSPQTVPKTPKHPLLQVTSHDRSMAPTLVQSSTKLSDEKNTILEQIKNKSFNLKPVIAKRPNVMGVPRTNLQVVAILERANAIRQAVADDDDEDSWSE</sequence>
<dbReference type="GO" id="GO:2000601">
    <property type="term" value="P:positive regulation of Arp2/3 complex-mediated actin nucleation"/>
    <property type="evidence" value="ECO:0007669"/>
    <property type="project" value="TreeGrafter"/>
</dbReference>
<comment type="caution">
    <text evidence="4">The sequence shown here is derived from an EMBL/GenBank/DDBJ whole genome shotgun (WGS) entry which is preliminary data.</text>
</comment>
<evidence type="ECO:0000256" key="2">
    <source>
        <dbReference type="RuleBase" id="RU367034"/>
    </source>
</evidence>
<keyword evidence="2" id="KW-0009">Actin-binding</keyword>
<comment type="similarity">
    <text evidence="1 2">Belongs to the SCAR/WAVE family.</text>
</comment>
<dbReference type="GO" id="GO:0030036">
    <property type="term" value="P:actin cytoskeleton organization"/>
    <property type="evidence" value="ECO:0007669"/>
    <property type="project" value="UniProtKB-UniRule"/>
</dbReference>
<comment type="function">
    <text evidence="2">Involved in regulation of actin and microtubule organization. Part of a WAVE complex that activates the Arp2/3 complex.</text>
</comment>
<dbReference type="AlphaFoldDB" id="A0A8J6BXF7"/>
<feature type="compositionally biased region" description="Basic and acidic residues" evidence="3">
    <location>
        <begin position="1092"/>
        <end position="1127"/>
    </location>
</feature>
<feature type="region of interest" description="Disordered" evidence="3">
    <location>
        <begin position="594"/>
        <end position="630"/>
    </location>
</feature>
<feature type="compositionally biased region" description="Basic and acidic residues" evidence="3">
    <location>
        <begin position="979"/>
        <end position="992"/>
    </location>
</feature>
<name>A0A8J6BXF7_ZIZPA</name>
<protein>
    <recommendedName>
        <fullName evidence="2">Protein SCAR</fullName>
    </recommendedName>
    <alternativeName>
        <fullName evidence="2">Protein WAVE</fullName>
    </alternativeName>
</protein>
<dbReference type="PANTHER" id="PTHR12902">
    <property type="entry name" value="WASP-1"/>
    <property type="match status" value="1"/>
</dbReference>
<feature type="region of interest" description="Disordered" evidence="3">
    <location>
        <begin position="952"/>
        <end position="1006"/>
    </location>
</feature>
<dbReference type="OrthoDB" id="1929108at2759"/>
<keyword evidence="2" id="KW-0206">Cytoskeleton</keyword>
<gene>
    <name evidence="4" type="ORF">GUJ93_ZPchr0013g34237</name>
</gene>
<dbReference type="GO" id="GO:0005856">
    <property type="term" value="C:cytoskeleton"/>
    <property type="evidence" value="ECO:0007669"/>
    <property type="project" value="UniProtKB-SubCell"/>
</dbReference>
<proteinExistence type="inferred from homology"/>